<proteinExistence type="predicted"/>
<dbReference type="Proteomes" id="UP001373714">
    <property type="component" value="Unassembled WGS sequence"/>
</dbReference>
<gene>
    <name evidence="1" type="ORF">TWF730_009090</name>
</gene>
<reference evidence="1 2" key="1">
    <citation type="submission" date="2019-10" db="EMBL/GenBank/DDBJ databases">
        <authorList>
            <person name="Palmer J.M."/>
        </authorList>
    </citation>
    <scope>NUCLEOTIDE SEQUENCE [LARGE SCALE GENOMIC DNA]</scope>
    <source>
        <strain evidence="1 2">TWF730</strain>
    </source>
</reference>
<evidence type="ECO:0000313" key="1">
    <source>
        <dbReference type="EMBL" id="KAK6352259.1"/>
    </source>
</evidence>
<dbReference type="AlphaFoldDB" id="A0AAV9UXZ8"/>
<evidence type="ECO:0008006" key="3">
    <source>
        <dbReference type="Google" id="ProtNLM"/>
    </source>
</evidence>
<protein>
    <recommendedName>
        <fullName evidence="3">F-box domain-containing protein</fullName>
    </recommendedName>
</protein>
<evidence type="ECO:0000313" key="2">
    <source>
        <dbReference type="Proteomes" id="UP001373714"/>
    </source>
</evidence>
<comment type="caution">
    <text evidence="1">The sequence shown here is derived from an EMBL/GenBank/DDBJ whole genome shotgun (WGS) entry which is preliminary data.</text>
</comment>
<dbReference type="EMBL" id="JAVHNS010000006">
    <property type="protein sequence ID" value="KAK6352259.1"/>
    <property type="molecule type" value="Genomic_DNA"/>
</dbReference>
<sequence length="337" mass="37741">MTANYTTKTTPIELSAATRVLYIPELLERILYFVITTSPPDIATSCKTANILRFTCSLWAGTINSSPTLSALAFRNHKLPPNRIGNLCLPFLQSLQFEFSQIDQMRYFEGKTTGLTELKQFIASQKLSTPAFPAVRKALGLPTTQPSSAKYLGSNILLLQPPPPESASTYLYFSGWGNKEWLASLETHVRPGDLYRLGNTIEFNYWYKLTSSSGDGNITGADLVAALTSVLGSFYKFRGGFFEVLHVELVVGKPLSTPPSIYYLHRWYLWHPKKFGGRGSTRDLMFDFICDRIVDVISFAGYITLIVAKEFIIICEGVYWGLRNRFRSVSNALHAAP</sequence>
<accession>A0AAV9UXZ8</accession>
<organism evidence="1 2">
    <name type="scientific">Orbilia blumenaviensis</name>
    <dbReference type="NCBI Taxonomy" id="1796055"/>
    <lineage>
        <taxon>Eukaryota</taxon>
        <taxon>Fungi</taxon>
        <taxon>Dikarya</taxon>
        <taxon>Ascomycota</taxon>
        <taxon>Pezizomycotina</taxon>
        <taxon>Orbiliomycetes</taxon>
        <taxon>Orbiliales</taxon>
        <taxon>Orbiliaceae</taxon>
        <taxon>Orbilia</taxon>
    </lineage>
</organism>
<name>A0AAV9UXZ8_9PEZI</name>
<keyword evidence="2" id="KW-1185">Reference proteome</keyword>